<feature type="region of interest" description="Disordered" evidence="1">
    <location>
        <begin position="111"/>
        <end position="241"/>
    </location>
</feature>
<feature type="compositionally biased region" description="Basic and acidic residues" evidence="1">
    <location>
        <begin position="176"/>
        <end position="186"/>
    </location>
</feature>
<dbReference type="EMBL" id="JALLAZ020000623">
    <property type="protein sequence ID" value="KAL3790782.1"/>
    <property type="molecule type" value="Genomic_DNA"/>
</dbReference>
<evidence type="ECO:0000256" key="1">
    <source>
        <dbReference type="SAM" id="MobiDB-lite"/>
    </source>
</evidence>
<feature type="transmembrane region" description="Helical" evidence="2">
    <location>
        <begin position="84"/>
        <end position="105"/>
    </location>
</feature>
<keyword evidence="4" id="KW-1185">Reference proteome</keyword>
<dbReference type="Proteomes" id="UP001530315">
    <property type="component" value="Unassembled WGS sequence"/>
</dbReference>
<feature type="compositionally biased region" description="Basic and acidic residues" evidence="1">
    <location>
        <begin position="121"/>
        <end position="134"/>
    </location>
</feature>
<feature type="region of interest" description="Disordered" evidence="1">
    <location>
        <begin position="57"/>
        <end position="77"/>
    </location>
</feature>
<reference evidence="3 4" key="1">
    <citation type="submission" date="2024-10" db="EMBL/GenBank/DDBJ databases">
        <title>Updated reference genomes for cyclostephanoid diatoms.</title>
        <authorList>
            <person name="Roberts W.R."/>
            <person name="Alverson A.J."/>
        </authorList>
    </citation>
    <scope>NUCLEOTIDE SEQUENCE [LARGE SCALE GENOMIC DNA]</scope>
    <source>
        <strain evidence="3 4">AJA276-08</strain>
    </source>
</reference>
<protein>
    <submittedName>
        <fullName evidence="3">Uncharacterized protein</fullName>
    </submittedName>
</protein>
<evidence type="ECO:0000256" key="2">
    <source>
        <dbReference type="SAM" id="Phobius"/>
    </source>
</evidence>
<feature type="compositionally biased region" description="Basic and acidic residues" evidence="1">
    <location>
        <begin position="144"/>
        <end position="160"/>
    </location>
</feature>
<comment type="caution">
    <text evidence="3">The sequence shown here is derived from an EMBL/GenBank/DDBJ whole genome shotgun (WGS) entry which is preliminary data.</text>
</comment>
<feature type="compositionally biased region" description="Basic and acidic residues" evidence="1">
    <location>
        <begin position="232"/>
        <end position="241"/>
    </location>
</feature>
<evidence type="ECO:0000313" key="3">
    <source>
        <dbReference type="EMBL" id="KAL3790782.1"/>
    </source>
</evidence>
<keyword evidence="2" id="KW-0472">Membrane</keyword>
<evidence type="ECO:0000313" key="4">
    <source>
        <dbReference type="Proteomes" id="UP001530315"/>
    </source>
</evidence>
<name>A0ABD3PS47_9STRA</name>
<sequence>MYDQLQHPLQLRGSVHRRLEDVNVDYWRSQAGWADDDATMRSYNEGVYSTWYGGELSSKSGSWKSNSGSTSGSNSGSSKLILPLPWIFGLASLILTLILLVRCCLTAPPKKERKCTTSVRSSRDSSRSVRDKHGERRSRSRSRAASDRSSRSKSRSDRSRSKSRSRKSGEGGGGDDDYKLMDDRSRATTKSSRSRSRSRARRDGSPSRSRSKVRSSKSSSRRDAGEDSENIAETKEQKMLV</sequence>
<organism evidence="3 4">
    <name type="scientific">Stephanodiscus triporus</name>
    <dbReference type="NCBI Taxonomy" id="2934178"/>
    <lineage>
        <taxon>Eukaryota</taxon>
        <taxon>Sar</taxon>
        <taxon>Stramenopiles</taxon>
        <taxon>Ochrophyta</taxon>
        <taxon>Bacillariophyta</taxon>
        <taxon>Coscinodiscophyceae</taxon>
        <taxon>Thalassiosirophycidae</taxon>
        <taxon>Stephanodiscales</taxon>
        <taxon>Stephanodiscaceae</taxon>
        <taxon>Stephanodiscus</taxon>
    </lineage>
</organism>
<accession>A0ABD3PS47</accession>
<keyword evidence="2" id="KW-1133">Transmembrane helix</keyword>
<keyword evidence="2" id="KW-0812">Transmembrane</keyword>
<dbReference type="AlphaFoldDB" id="A0ABD3PS47"/>
<gene>
    <name evidence="3" type="ORF">ACHAW5_010758</name>
</gene>
<proteinExistence type="predicted"/>